<dbReference type="AlphaFoldDB" id="A0AA91GE10"/>
<proteinExistence type="predicted"/>
<dbReference type="Gene3D" id="1.10.357.10">
    <property type="entry name" value="Tetracycline Repressor, domain 2"/>
    <property type="match status" value="1"/>
</dbReference>
<protein>
    <submittedName>
        <fullName evidence="4">TetR family transcriptional regulator</fullName>
    </submittedName>
</protein>
<evidence type="ECO:0000256" key="1">
    <source>
        <dbReference type="ARBA" id="ARBA00023125"/>
    </source>
</evidence>
<dbReference type="Pfam" id="PF00440">
    <property type="entry name" value="TetR_N"/>
    <property type="match status" value="1"/>
</dbReference>
<reference evidence="4 5" key="1">
    <citation type="submission" date="2014-12" db="EMBL/GenBank/DDBJ databases">
        <title>Draft genome sequences of 29 type strains of Enterococci.</title>
        <authorList>
            <person name="Zhong Z."/>
            <person name="Sun Z."/>
            <person name="Liu W."/>
            <person name="Zhang W."/>
            <person name="Zhang H."/>
        </authorList>
    </citation>
    <scope>NUCLEOTIDE SEQUENCE [LARGE SCALE GENOMIC DNA]</scope>
    <source>
        <strain evidence="4 5">DSM 22801</strain>
    </source>
</reference>
<dbReference type="EMBL" id="JXLC01000001">
    <property type="protein sequence ID" value="OJG93514.1"/>
    <property type="molecule type" value="Genomic_DNA"/>
</dbReference>
<dbReference type="PANTHER" id="PTHR43479">
    <property type="entry name" value="ACREF/ENVCD OPERON REPRESSOR-RELATED"/>
    <property type="match status" value="1"/>
</dbReference>
<dbReference type="InterPro" id="IPR039532">
    <property type="entry name" value="TetR_C_Firmicutes"/>
</dbReference>
<comment type="caution">
    <text evidence="4">The sequence shown here is derived from an EMBL/GenBank/DDBJ whole genome shotgun (WGS) entry which is preliminary data.</text>
</comment>
<gene>
    <name evidence="4" type="ORF">RV15_GL000116</name>
</gene>
<name>A0AA91GE10_9ENTE</name>
<feature type="DNA-binding region" description="H-T-H motif" evidence="2">
    <location>
        <begin position="40"/>
        <end position="59"/>
    </location>
</feature>
<dbReference type="InterPro" id="IPR001647">
    <property type="entry name" value="HTH_TetR"/>
</dbReference>
<keyword evidence="1 2" id="KW-0238">DNA-binding</keyword>
<evidence type="ECO:0000256" key="2">
    <source>
        <dbReference type="PROSITE-ProRule" id="PRU00335"/>
    </source>
</evidence>
<dbReference type="InterPro" id="IPR009057">
    <property type="entry name" value="Homeodomain-like_sf"/>
</dbReference>
<dbReference type="GO" id="GO:0003677">
    <property type="term" value="F:DNA binding"/>
    <property type="evidence" value="ECO:0007669"/>
    <property type="project" value="UniProtKB-UniRule"/>
</dbReference>
<evidence type="ECO:0000313" key="5">
    <source>
        <dbReference type="Proteomes" id="UP000183039"/>
    </source>
</evidence>
<sequence>MMNLSKKSEEKNMSESQITKKAISAALIELCDKKLFSKISVQDITKEVGLNRQTFYYHFTDKQDLLRWIYTHDALIYLDSPDVSIDNWEEQALKMLKAIQSKSDFYYNTVSSDSDILRNCFSAITNKLFINLFDQMDKENQLLPEDKVFYARFFSYGCSGVLIDWILGGYKESPLEIATQLFRLAKDTEFFSYRLYAQENELL</sequence>
<dbReference type="PANTHER" id="PTHR43479:SF7">
    <property type="entry name" value="TETR-FAMILY TRANSCRIPTIONAL REGULATOR"/>
    <property type="match status" value="1"/>
</dbReference>
<dbReference type="Proteomes" id="UP000183039">
    <property type="component" value="Unassembled WGS sequence"/>
</dbReference>
<evidence type="ECO:0000313" key="4">
    <source>
        <dbReference type="EMBL" id="OJG93514.1"/>
    </source>
</evidence>
<dbReference type="Pfam" id="PF14278">
    <property type="entry name" value="TetR_C_8"/>
    <property type="match status" value="1"/>
</dbReference>
<organism evidence="4 5">
    <name type="scientific">Enterococcus silesiacus</name>
    <dbReference type="NCBI Taxonomy" id="332949"/>
    <lineage>
        <taxon>Bacteria</taxon>
        <taxon>Bacillati</taxon>
        <taxon>Bacillota</taxon>
        <taxon>Bacilli</taxon>
        <taxon>Lactobacillales</taxon>
        <taxon>Enterococcaceae</taxon>
        <taxon>Enterococcus</taxon>
    </lineage>
</organism>
<dbReference type="PROSITE" id="PS50977">
    <property type="entry name" value="HTH_TETR_2"/>
    <property type="match status" value="1"/>
</dbReference>
<dbReference type="SUPFAM" id="SSF46689">
    <property type="entry name" value="Homeodomain-like"/>
    <property type="match status" value="1"/>
</dbReference>
<dbReference type="InterPro" id="IPR050624">
    <property type="entry name" value="HTH-type_Tx_Regulator"/>
</dbReference>
<accession>A0AA91GE10</accession>
<feature type="domain" description="HTH tetR-type" evidence="3">
    <location>
        <begin position="17"/>
        <end position="77"/>
    </location>
</feature>
<evidence type="ECO:0000259" key="3">
    <source>
        <dbReference type="PROSITE" id="PS50977"/>
    </source>
</evidence>